<evidence type="ECO:0000313" key="1">
    <source>
        <dbReference type="EMBL" id="STZ27230.1"/>
    </source>
</evidence>
<reference evidence="1 2" key="1">
    <citation type="submission" date="2018-06" db="EMBL/GenBank/DDBJ databases">
        <authorList>
            <consortium name="Pathogen Informatics"/>
            <person name="Doyle S."/>
        </authorList>
    </citation>
    <scope>NUCLEOTIDE SEQUENCE [LARGE SCALE GENOMIC DNA]</scope>
    <source>
        <strain evidence="1 2">NCTC11179</strain>
    </source>
</reference>
<keyword evidence="2" id="KW-1185">Reference proteome</keyword>
<organism evidence="1 2">
    <name type="scientific">Myroides odoratus</name>
    <name type="common">Flavobacterium odoratum</name>
    <dbReference type="NCBI Taxonomy" id="256"/>
    <lineage>
        <taxon>Bacteria</taxon>
        <taxon>Pseudomonadati</taxon>
        <taxon>Bacteroidota</taxon>
        <taxon>Flavobacteriia</taxon>
        <taxon>Flavobacteriales</taxon>
        <taxon>Flavobacteriaceae</taxon>
        <taxon>Myroides</taxon>
    </lineage>
</organism>
<dbReference type="EMBL" id="UGQL01000001">
    <property type="protein sequence ID" value="STZ27230.1"/>
    <property type="molecule type" value="Genomic_DNA"/>
</dbReference>
<evidence type="ECO:0000313" key="2">
    <source>
        <dbReference type="Proteomes" id="UP000255024"/>
    </source>
</evidence>
<name>A0A378RNI6_MYROD</name>
<sequence>MSGTLDNDSTKKQLGFEYQKLVALEYCLNAKNGEYVYIECFGDVQYGTESIEVKHHEGESNLTSNSVDVWKTLKNLVVEY</sequence>
<dbReference type="AlphaFoldDB" id="A0A378RNI6"/>
<accession>A0A378RNI6</accession>
<dbReference type="RefSeq" id="WP_115090204.1">
    <property type="nucleotide sequence ID" value="NZ_CP068107.1"/>
</dbReference>
<dbReference type="Proteomes" id="UP000255024">
    <property type="component" value="Unassembled WGS sequence"/>
</dbReference>
<protein>
    <submittedName>
        <fullName evidence="1">Uncharacterized protein</fullName>
    </submittedName>
</protein>
<proteinExistence type="predicted"/>
<gene>
    <name evidence="1" type="ORF">NCTC11179_00763</name>
</gene>